<evidence type="ECO:0000256" key="1">
    <source>
        <dbReference type="SAM" id="Coils"/>
    </source>
</evidence>
<name>A0ABR0RC84_9EURO</name>
<gene>
    <name evidence="3" type="ORF">PMZ80_009979</name>
</gene>
<proteinExistence type="predicted"/>
<reference evidence="3 4" key="1">
    <citation type="journal article" date="2023" name="Res Sq">
        <title>Genomic and morphological characterization of Knufia obscura isolated from the Mars 2020 spacecraft assembly facility.</title>
        <authorList>
            <person name="Chander A.M."/>
            <person name="Teixeira M.M."/>
            <person name="Singh N.K."/>
            <person name="Williams M.P."/>
            <person name="Parker C.W."/>
            <person name="Leo P."/>
            <person name="Stajich J.E."/>
            <person name="Torok T."/>
            <person name="Tighe S."/>
            <person name="Mason C.E."/>
            <person name="Venkateswaran K."/>
        </authorList>
    </citation>
    <scope>NUCLEOTIDE SEQUENCE [LARGE SCALE GENOMIC DNA]</scope>
    <source>
        <strain evidence="3 4">CCFEE 5817</strain>
    </source>
</reference>
<evidence type="ECO:0000313" key="4">
    <source>
        <dbReference type="Proteomes" id="UP001334248"/>
    </source>
</evidence>
<dbReference type="RefSeq" id="XP_064725940.1">
    <property type="nucleotide sequence ID" value="XM_064878372.1"/>
</dbReference>
<feature type="region of interest" description="Disordered" evidence="2">
    <location>
        <begin position="589"/>
        <end position="610"/>
    </location>
</feature>
<keyword evidence="1" id="KW-0175">Coiled coil</keyword>
<keyword evidence="4" id="KW-1185">Reference proteome</keyword>
<evidence type="ECO:0000313" key="3">
    <source>
        <dbReference type="EMBL" id="KAK5937850.1"/>
    </source>
</evidence>
<sequence>MLPEELRKHIPEIVKNCEIVTKQMNELLLKLQSGKLGRRIQWALAEKQEMNALRSSLESNKTALGVALTVGTISLLADQKAKAIDQTKDITAMVENVRDISTTTSRIDFKVDDLAEGIAELRGQLAYFSVASKQQSTGHVFVEQSKAYAESTLQPLKQHISVRDQMSTGNDQTFIQAALGLLSLDPPQFQESEAKTPAKVNVCPNCATSAETVEGVRESQVMQQQGVQKQGRPWDLRRKDQDEIAYLTEEVDRLQKANSDVENRLSARMNEMKESARTKESRIKGLLTELGLLQAVLLVVRSKKQPQKYYYPITLQTVEGVERALGESMRTLDRVFIMSTGEILQLHNDLCLLQRLYGRSVEEISTAAASTAEQETIAIYTGSCKSKGLVISPRLYQPRRGRLRNRPYCSPPELLLLLKDLSLRAFGLESQGISRDQACEDLLHICAERMIQPRDADGTNFGHLKHFLVRRASTTRLAYWFSSDHICFELEIGSRRVGNDELLSAFEPHQLSRICVVREETSNGSLLSDTLSEQQVLSGRSSLLGSSTLTEETQISGSPDLNGPSEATPFKSTTLAIDEVHRTPADFESEHTYHHNGGSMATIPDVNNATGSLDPKKYMLSFIKRRGRS</sequence>
<comment type="caution">
    <text evidence="3">The sequence shown here is derived from an EMBL/GenBank/DDBJ whole genome shotgun (WGS) entry which is preliminary data.</text>
</comment>
<dbReference type="Proteomes" id="UP001334248">
    <property type="component" value="Unassembled WGS sequence"/>
</dbReference>
<protein>
    <submittedName>
        <fullName evidence="3">Uncharacterized protein</fullName>
    </submittedName>
</protein>
<organism evidence="3 4">
    <name type="scientific">Knufia obscura</name>
    <dbReference type="NCBI Taxonomy" id="1635080"/>
    <lineage>
        <taxon>Eukaryota</taxon>
        <taxon>Fungi</taxon>
        <taxon>Dikarya</taxon>
        <taxon>Ascomycota</taxon>
        <taxon>Pezizomycotina</taxon>
        <taxon>Eurotiomycetes</taxon>
        <taxon>Chaetothyriomycetidae</taxon>
        <taxon>Chaetothyriales</taxon>
        <taxon>Trichomeriaceae</taxon>
        <taxon>Knufia</taxon>
    </lineage>
</organism>
<evidence type="ECO:0000256" key="2">
    <source>
        <dbReference type="SAM" id="MobiDB-lite"/>
    </source>
</evidence>
<dbReference type="GeneID" id="90003428"/>
<feature type="coiled-coil region" evidence="1">
    <location>
        <begin position="237"/>
        <end position="271"/>
    </location>
</feature>
<accession>A0ABR0RC84</accession>
<dbReference type="EMBL" id="JAVHJV010000015">
    <property type="protein sequence ID" value="KAK5937850.1"/>
    <property type="molecule type" value="Genomic_DNA"/>
</dbReference>